<dbReference type="AlphaFoldDB" id="A0A6I3UXF1"/>
<accession>A0A6I3UXF1</accession>
<reference evidence="1 2" key="1">
    <citation type="submission" date="2019-11" db="EMBL/GenBank/DDBJ databases">
        <title>Growth characteristics of pneumococcus vary with the chemical composition of the capsule and with environmental conditions.</title>
        <authorList>
            <person name="Tothpal A."/>
            <person name="Desobry K."/>
            <person name="Joshi S."/>
            <person name="Wyllie A.L."/>
            <person name="Weinberger D.M."/>
        </authorList>
    </citation>
    <scope>NUCLEOTIDE SEQUENCE [LARGE SCALE GENOMIC DNA]</scope>
    <source>
        <strain evidence="2">pnumococcus19F</strain>
    </source>
</reference>
<organism evidence="1 2">
    <name type="scientific">Streptococcus pneumoniae</name>
    <dbReference type="NCBI Taxonomy" id="1313"/>
    <lineage>
        <taxon>Bacteria</taxon>
        <taxon>Bacillati</taxon>
        <taxon>Bacillota</taxon>
        <taxon>Bacilli</taxon>
        <taxon>Lactobacillales</taxon>
        <taxon>Streptococcaceae</taxon>
        <taxon>Streptococcus</taxon>
    </lineage>
</organism>
<feature type="non-terminal residue" evidence="1">
    <location>
        <position position="1"/>
    </location>
</feature>
<comment type="caution">
    <text evidence="1">The sequence shown here is derived from an EMBL/GenBank/DDBJ whole genome shotgun (WGS) entry which is preliminary data.</text>
</comment>
<evidence type="ECO:0000313" key="1">
    <source>
        <dbReference type="EMBL" id="MTW00004.1"/>
    </source>
</evidence>
<dbReference type="EMBL" id="WNIA01000561">
    <property type="protein sequence ID" value="MTW00004.1"/>
    <property type="molecule type" value="Genomic_DNA"/>
</dbReference>
<sequence length="103" mass="12433">YKDFYEFQNRTYISRKENEEEYSNLIYESLFSDTVNDYENWSDFELSIGKLTKDNDLISSIIEIKEKFIDDFSEIVDDLREYLRIQQEKNLEKGNAIDFISTL</sequence>
<name>A0A6I3UXF1_STREE</name>
<gene>
    <name evidence="1" type="ORF">GM536_13385</name>
</gene>
<dbReference type="Proteomes" id="UP000437160">
    <property type="component" value="Unassembled WGS sequence"/>
</dbReference>
<proteinExistence type="predicted"/>
<evidence type="ECO:0000313" key="2">
    <source>
        <dbReference type="Proteomes" id="UP000437160"/>
    </source>
</evidence>
<feature type="non-terminal residue" evidence="1">
    <location>
        <position position="103"/>
    </location>
</feature>
<protein>
    <submittedName>
        <fullName evidence="1">Tryptophan synthase subunit beta</fullName>
    </submittedName>
</protein>